<dbReference type="EMBL" id="MIGC01008360">
    <property type="protein sequence ID" value="PHJ15389.1"/>
    <property type="molecule type" value="Genomic_DNA"/>
</dbReference>
<dbReference type="VEuPathDB" id="ToxoDB:CSUI_010800"/>
<organism evidence="2 3">
    <name type="scientific">Cystoisospora suis</name>
    <dbReference type="NCBI Taxonomy" id="483139"/>
    <lineage>
        <taxon>Eukaryota</taxon>
        <taxon>Sar</taxon>
        <taxon>Alveolata</taxon>
        <taxon>Apicomplexa</taxon>
        <taxon>Conoidasida</taxon>
        <taxon>Coccidia</taxon>
        <taxon>Eucoccidiorida</taxon>
        <taxon>Eimeriorina</taxon>
        <taxon>Sarcocystidae</taxon>
        <taxon>Cystoisospora</taxon>
    </lineage>
</organism>
<feature type="non-terminal residue" evidence="2">
    <location>
        <position position="1"/>
    </location>
</feature>
<evidence type="ECO:0000313" key="2">
    <source>
        <dbReference type="EMBL" id="PHJ15389.1"/>
    </source>
</evidence>
<sequence length="237" mass="26817">IWSQRQALDFRTFNGVLTLPELLVDVDGRPISEDEAEVYPCGLQSVSIFNDDFRLYRKGDNAISEPPHLKPPVTSPLPWLDMQTYEIGKAYREALHRNRSGPGILKKGGEDKDGGEGDTDTTTRLQDEEEKIKKALAQGEEGDKGSEEGGGGEGGGAWEEEISIDSSDVAYHWDFLRYMALNKTWEALHSHPWILTSNERFRVWLHPPFTPSFQKLYGVINDKLQSQDQLILHFNES</sequence>
<accession>A0A2C6KE21</accession>
<feature type="region of interest" description="Disordered" evidence="1">
    <location>
        <begin position="99"/>
        <end position="158"/>
    </location>
</feature>
<name>A0A2C6KE21_9APIC</name>
<proteinExistence type="predicted"/>
<reference evidence="2 3" key="1">
    <citation type="journal article" date="2017" name="Int. J. Parasitol.">
        <title>The genome of the protozoan parasite Cystoisospora suis and a reverse vaccinology approach to identify vaccine candidates.</title>
        <authorList>
            <person name="Palmieri N."/>
            <person name="Shrestha A."/>
            <person name="Ruttkowski B."/>
            <person name="Beck T."/>
            <person name="Vogl C."/>
            <person name="Tomley F."/>
            <person name="Blake D.P."/>
            <person name="Joachim A."/>
        </authorList>
    </citation>
    <scope>NUCLEOTIDE SEQUENCE [LARGE SCALE GENOMIC DNA]</scope>
    <source>
        <strain evidence="2 3">Wien I</strain>
    </source>
</reference>
<feature type="compositionally biased region" description="Gly residues" evidence="1">
    <location>
        <begin position="148"/>
        <end position="157"/>
    </location>
</feature>
<evidence type="ECO:0000313" key="3">
    <source>
        <dbReference type="Proteomes" id="UP000221165"/>
    </source>
</evidence>
<comment type="caution">
    <text evidence="2">The sequence shown here is derived from an EMBL/GenBank/DDBJ whole genome shotgun (WGS) entry which is preliminary data.</text>
</comment>
<dbReference type="OrthoDB" id="340608at2759"/>
<feature type="non-terminal residue" evidence="2">
    <location>
        <position position="237"/>
    </location>
</feature>
<gene>
    <name evidence="2" type="ORF">CSUI_010800</name>
</gene>
<evidence type="ECO:0000256" key="1">
    <source>
        <dbReference type="SAM" id="MobiDB-lite"/>
    </source>
</evidence>
<keyword evidence="3" id="KW-1185">Reference proteome</keyword>
<dbReference type="Proteomes" id="UP000221165">
    <property type="component" value="Unassembled WGS sequence"/>
</dbReference>
<dbReference type="RefSeq" id="XP_067917123.1">
    <property type="nucleotide sequence ID" value="XM_068070901.1"/>
</dbReference>
<dbReference type="GeneID" id="94434112"/>
<protein>
    <submittedName>
        <fullName evidence="2">Lem3 cdc50 family protein</fullName>
    </submittedName>
</protein>
<dbReference type="AlphaFoldDB" id="A0A2C6KE21"/>